<evidence type="ECO:0008006" key="4">
    <source>
        <dbReference type="Google" id="ProtNLM"/>
    </source>
</evidence>
<protein>
    <recommendedName>
        <fullName evidence="4">Transglycosylase SLT domain-containing protein</fullName>
    </recommendedName>
</protein>
<evidence type="ECO:0000313" key="3">
    <source>
        <dbReference type="Proteomes" id="UP000572635"/>
    </source>
</evidence>
<dbReference type="AlphaFoldDB" id="A0A7W8QL95"/>
<dbReference type="RefSeq" id="WP_246528234.1">
    <property type="nucleotide sequence ID" value="NZ_BAAAJD010000042.1"/>
</dbReference>
<dbReference type="SUPFAM" id="SSF53955">
    <property type="entry name" value="Lysozyme-like"/>
    <property type="match status" value="1"/>
</dbReference>
<name>A0A7W8QL95_9ACTN</name>
<dbReference type="InterPro" id="IPR023346">
    <property type="entry name" value="Lysozyme-like_dom_sf"/>
</dbReference>
<feature type="region of interest" description="Disordered" evidence="1">
    <location>
        <begin position="31"/>
        <end position="57"/>
    </location>
</feature>
<evidence type="ECO:0000313" key="2">
    <source>
        <dbReference type="EMBL" id="MBB5432334.1"/>
    </source>
</evidence>
<gene>
    <name evidence="2" type="ORF">HDA36_002418</name>
</gene>
<organism evidence="2 3">
    <name type="scientific">Nocardiopsis composta</name>
    <dbReference type="NCBI Taxonomy" id="157465"/>
    <lineage>
        <taxon>Bacteria</taxon>
        <taxon>Bacillati</taxon>
        <taxon>Actinomycetota</taxon>
        <taxon>Actinomycetes</taxon>
        <taxon>Streptosporangiales</taxon>
        <taxon>Nocardiopsidaceae</taxon>
        <taxon>Nocardiopsis</taxon>
    </lineage>
</organism>
<sequence length="161" mass="18151">MQTDPQGKFNDLVREMVCLVEGPECDGKTWTEVDRPKKPKEYSFGIPSGGRGGDNEENKALGKELAAKRGFTGREWECLETLWSHESNWNHKAVNPSGGAAGIPQLHPSAHAFPPGYMDSAEVQIEWGLDYIEGRYKTPCQAWAFWQNPYPKNPGYSTNWY</sequence>
<comment type="caution">
    <text evidence="2">The sequence shown here is derived from an EMBL/GenBank/DDBJ whole genome shotgun (WGS) entry which is preliminary data.</text>
</comment>
<dbReference type="Proteomes" id="UP000572635">
    <property type="component" value="Unassembled WGS sequence"/>
</dbReference>
<proteinExistence type="predicted"/>
<dbReference type="EMBL" id="JACHDB010000001">
    <property type="protein sequence ID" value="MBB5432334.1"/>
    <property type="molecule type" value="Genomic_DNA"/>
</dbReference>
<feature type="compositionally biased region" description="Basic and acidic residues" evidence="1">
    <location>
        <begin position="31"/>
        <end position="41"/>
    </location>
</feature>
<evidence type="ECO:0000256" key="1">
    <source>
        <dbReference type="SAM" id="MobiDB-lite"/>
    </source>
</evidence>
<accession>A0A7W8QL95</accession>
<keyword evidence="3" id="KW-1185">Reference proteome</keyword>
<reference evidence="2 3" key="1">
    <citation type="submission" date="2020-08" db="EMBL/GenBank/DDBJ databases">
        <title>Sequencing the genomes of 1000 actinobacteria strains.</title>
        <authorList>
            <person name="Klenk H.-P."/>
        </authorList>
    </citation>
    <scope>NUCLEOTIDE SEQUENCE [LARGE SCALE GENOMIC DNA]</scope>
    <source>
        <strain evidence="2 3">DSM 44551</strain>
    </source>
</reference>